<evidence type="ECO:0000313" key="14">
    <source>
        <dbReference type="Proteomes" id="UP000253083"/>
    </source>
</evidence>
<evidence type="ECO:0000256" key="6">
    <source>
        <dbReference type="ARBA" id="ARBA00022723"/>
    </source>
</evidence>
<dbReference type="InterPro" id="IPR027268">
    <property type="entry name" value="Peptidase_M4/M1_CTD_sf"/>
</dbReference>
<feature type="region of interest" description="Disordered" evidence="11">
    <location>
        <begin position="232"/>
        <end position="253"/>
    </location>
</feature>
<sequence length="997" mass="109641">MNLSIPNPRLGSSIIISAICALIMSSNSAIAAITVESLEGLKSAPSILVLSKASASDLAMRTSLEAQLPGANASISLQQVAAVSLRNGGTVQKYTRRFHDIPIINDWAVVRLSPQQRIETISYHVSRPTSKLNVASRLWSLNEQAVLTKLVEYSTIQPTIQPQAHTLKRGWFKRDNTLLPAYTVSASQMLNGQPALFSLVISADNADLLAKYPLSHDLTAYTYNIYADGAPELPHQTPHGDVSPHATGAPSATPPSMFVAQSEFNITELSNTSNDPWLPDNATETVGNNADVFFNFTRDTDGVFDFFGDGYGPQYRIRGDAFDQDFRAPVTDNKLIFDYSPTDYQSDYNQPFDSISNPSAQQVEAINAQQVQAFYLANLMHDVFYDAGFTELAGNAQSSNYGRGGIEGDPLIVHINSFTFITTTEDGTSPVIHLGRSRGGSTAFDTSIFAHEWTHYMYRRLVNPNILIADNQSSAINEGWADVVGVLMSMKPNHLDNSNSLGFTSSYSLGGYFTQERRSETFPDPYFYGIRRLPYGSANPFTFGHIAHKAPLPANIEYSDYNGRATQNSQIHTAGEIWANAVLACFRDVLLQRPNIDFATKRNLLASYVVGAMANTPPNPTFLEARNALLSSIKQTSTSDFDACQIRFSNKGMGAEAIAPPRNSKTFAEVVESFSSASLHLSIVSSTLKDNIVSLDQDGILDQNETGQLVLNLQNTGFETISQASLSLVLPSSDYQVSSATPVQLTNLAPGQQAQIKLPLRLLHNRHFDLSNFAIAVNLSGSNPNWERDYNLVTQHRTHYDLATQTSTDAIGNEFDLTMRDWSLSRQSPQTYVDSKWQEVYGANNSVFELQEPVLGQEGYVSRAWESPWMQAIGSEVSLNFEHAFELTSGEALIEISENGIDWTPFDVTSNPYEDTSSSFPNLEPQHLTSLTIPNGTQFKIRFRIEALAPLRWQLDNISISGVAKQPFQEVLPEDGKDISGFCLPIKVANGAVVICL</sequence>
<dbReference type="Pfam" id="PF02128">
    <property type="entry name" value="Peptidase_M36"/>
    <property type="match status" value="1"/>
</dbReference>
<evidence type="ECO:0000256" key="5">
    <source>
        <dbReference type="ARBA" id="ARBA00022670"/>
    </source>
</evidence>
<feature type="chain" id="PRO_5017222407" evidence="12">
    <location>
        <begin position="32"/>
        <end position="997"/>
    </location>
</feature>
<evidence type="ECO:0000256" key="7">
    <source>
        <dbReference type="ARBA" id="ARBA00022801"/>
    </source>
</evidence>
<dbReference type="GO" id="GO:0008270">
    <property type="term" value="F:zinc ion binding"/>
    <property type="evidence" value="ECO:0007669"/>
    <property type="project" value="InterPro"/>
</dbReference>
<organism evidence="13 14">
    <name type="scientific">Arenicella xantha</name>
    <dbReference type="NCBI Taxonomy" id="644221"/>
    <lineage>
        <taxon>Bacteria</taxon>
        <taxon>Pseudomonadati</taxon>
        <taxon>Pseudomonadota</taxon>
        <taxon>Gammaproteobacteria</taxon>
        <taxon>Arenicellales</taxon>
        <taxon>Arenicellaceae</taxon>
        <taxon>Arenicella</taxon>
    </lineage>
</organism>
<dbReference type="PANTHER" id="PTHR33478">
    <property type="entry name" value="EXTRACELLULAR METALLOPROTEINASE MEP"/>
    <property type="match status" value="1"/>
</dbReference>
<keyword evidence="9" id="KW-0482">Metalloprotease</keyword>
<dbReference type="AlphaFoldDB" id="A0A395JRC5"/>
<proteinExistence type="inferred from homology"/>
<evidence type="ECO:0000256" key="4">
    <source>
        <dbReference type="ARBA" id="ARBA00022525"/>
    </source>
</evidence>
<keyword evidence="8" id="KW-0862">Zinc</keyword>
<comment type="similarity">
    <text evidence="3">Belongs to the peptidase M36 family.</text>
</comment>
<dbReference type="PANTHER" id="PTHR33478:SF1">
    <property type="entry name" value="EXTRACELLULAR METALLOPROTEINASE MEP"/>
    <property type="match status" value="1"/>
</dbReference>
<dbReference type="GO" id="GO:0004222">
    <property type="term" value="F:metalloendopeptidase activity"/>
    <property type="evidence" value="ECO:0007669"/>
    <property type="project" value="InterPro"/>
</dbReference>
<comment type="caution">
    <text evidence="13">The sequence shown here is derived from an EMBL/GenBank/DDBJ whole genome shotgun (WGS) entry which is preliminary data.</text>
</comment>
<reference evidence="13 14" key="1">
    <citation type="submission" date="2018-06" db="EMBL/GenBank/DDBJ databases">
        <title>Genomic Encyclopedia of Type Strains, Phase IV (KMG-IV): sequencing the most valuable type-strain genomes for metagenomic binning, comparative biology and taxonomic classification.</title>
        <authorList>
            <person name="Goeker M."/>
        </authorList>
    </citation>
    <scope>NUCLEOTIDE SEQUENCE [LARGE SCALE GENOMIC DNA]</scope>
    <source>
        <strain evidence="13 14">DSM 24032</strain>
    </source>
</reference>
<keyword evidence="12" id="KW-0732">Signal</keyword>
<comment type="subcellular location">
    <subcellularLocation>
        <location evidence="2">Secreted</location>
    </subcellularLocation>
</comment>
<evidence type="ECO:0000313" key="13">
    <source>
        <dbReference type="EMBL" id="RBP51250.1"/>
    </source>
</evidence>
<dbReference type="EMBL" id="QNRT01000002">
    <property type="protein sequence ID" value="RBP51250.1"/>
    <property type="molecule type" value="Genomic_DNA"/>
</dbReference>
<protein>
    <submittedName>
        <fullName evidence="13">Fungalysin metallopeptidase (M36)</fullName>
    </submittedName>
</protein>
<evidence type="ECO:0000256" key="11">
    <source>
        <dbReference type="SAM" id="MobiDB-lite"/>
    </source>
</evidence>
<evidence type="ECO:0000256" key="3">
    <source>
        <dbReference type="ARBA" id="ARBA00006006"/>
    </source>
</evidence>
<evidence type="ECO:0000256" key="2">
    <source>
        <dbReference type="ARBA" id="ARBA00004613"/>
    </source>
</evidence>
<feature type="signal peptide" evidence="12">
    <location>
        <begin position="1"/>
        <end position="31"/>
    </location>
</feature>
<name>A0A395JRC5_9GAMM</name>
<dbReference type="GO" id="GO:0005615">
    <property type="term" value="C:extracellular space"/>
    <property type="evidence" value="ECO:0007669"/>
    <property type="project" value="InterPro"/>
</dbReference>
<dbReference type="SUPFAM" id="SSF55486">
    <property type="entry name" value="Metalloproteases ('zincins'), catalytic domain"/>
    <property type="match status" value="1"/>
</dbReference>
<keyword evidence="5" id="KW-0645">Protease</keyword>
<keyword evidence="14" id="KW-1185">Reference proteome</keyword>
<evidence type="ECO:0000256" key="9">
    <source>
        <dbReference type="ARBA" id="ARBA00023049"/>
    </source>
</evidence>
<evidence type="ECO:0000256" key="1">
    <source>
        <dbReference type="ARBA" id="ARBA00001947"/>
    </source>
</evidence>
<dbReference type="Gene3D" id="3.10.170.10">
    <property type="match status" value="1"/>
</dbReference>
<evidence type="ECO:0000256" key="10">
    <source>
        <dbReference type="ARBA" id="ARBA00023145"/>
    </source>
</evidence>
<dbReference type="Gene3D" id="1.10.390.10">
    <property type="entry name" value="Neutral Protease Domain 2"/>
    <property type="match status" value="1"/>
</dbReference>
<dbReference type="GO" id="GO:0006508">
    <property type="term" value="P:proteolysis"/>
    <property type="evidence" value="ECO:0007669"/>
    <property type="project" value="UniProtKB-KW"/>
</dbReference>
<keyword evidence="6" id="KW-0479">Metal-binding</keyword>
<dbReference type="InterPro" id="IPR050371">
    <property type="entry name" value="Fungal_virulence_M36"/>
</dbReference>
<dbReference type="Proteomes" id="UP000253083">
    <property type="component" value="Unassembled WGS sequence"/>
</dbReference>
<evidence type="ECO:0000256" key="8">
    <source>
        <dbReference type="ARBA" id="ARBA00022833"/>
    </source>
</evidence>
<keyword evidence="7" id="KW-0378">Hydrolase</keyword>
<dbReference type="RefSeq" id="WP_113954032.1">
    <property type="nucleotide sequence ID" value="NZ_QNRT01000002.1"/>
</dbReference>
<comment type="cofactor">
    <cofactor evidence="1">
        <name>Zn(2+)</name>
        <dbReference type="ChEBI" id="CHEBI:29105"/>
    </cofactor>
</comment>
<keyword evidence="10" id="KW-0865">Zymogen</keyword>
<accession>A0A395JRC5</accession>
<evidence type="ECO:0000256" key="12">
    <source>
        <dbReference type="SAM" id="SignalP"/>
    </source>
</evidence>
<dbReference type="InParanoid" id="A0A395JRC5"/>
<gene>
    <name evidence="13" type="ORF">DFR28_102669</name>
</gene>
<dbReference type="OrthoDB" id="9758603at2"/>
<keyword evidence="4" id="KW-0964">Secreted</keyword>
<dbReference type="InterPro" id="IPR001842">
    <property type="entry name" value="Peptidase_M36"/>
</dbReference>